<keyword evidence="2 8" id="KW-0812">Transmembrane</keyword>
<dbReference type="Pfam" id="PF13962">
    <property type="entry name" value="PGG"/>
    <property type="match status" value="1"/>
</dbReference>
<dbReference type="SMART" id="SM00248">
    <property type="entry name" value="ANK"/>
    <property type="match status" value="5"/>
</dbReference>
<evidence type="ECO:0000313" key="11">
    <source>
        <dbReference type="Proteomes" id="UP001210211"/>
    </source>
</evidence>
<accession>A0AAD6EU70</accession>
<organism evidence="10 11">
    <name type="scientific">Rhynchospora tenuis</name>
    <dbReference type="NCBI Taxonomy" id="198213"/>
    <lineage>
        <taxon>Eukaryota</taxon>
        <taxon>Viridiplantae</taxon>
        <taxon>Streptophyta</taxon>
        <taxon>Embryophyta</taxon>
        <taxon>Tracheophyta</taxon>
        <taxon>Spermatophyta</taxon>
        <taxon>Magnoliopsida</taxon>
        <taxon>Liliopsida</taxon>
        <taxon>Poales</taxon>
        <taxon>Cyperaceae</taxon>
        <taxon>Cyperoideae</taxon>
        <taxon>Rhynchosporeae</taxon>
        <taxon>Rhynchospora</taxon>
    </lineage>
</organism>
<sequence length="415" mass="46921">MILKSDINGDTAIHHAIRHGHNELALTLIREWPDLSQRVNNYNESAMYIAVMRDFDDVFKKLWDTDLSNHNGPYDDNALHAAVKNANLGYLLNGGLEENPLLISASSRGNVDIAREILMHCPDAPYCNRAGTTILHQAVIDGHVKFVDFILQTRQLDKLINIRDSKGRTALHYGVEKCNPKIVRALLSHKDIDVKVYDNLGRPAFWQLIEATDSAKSLNWNEVFMLMSKADPKATTFYVRQVAMKKITVKSKEEIKSLTATYTKTTSLVAILIATITFAVAFSLPGGYSIYHEGRPVMAGKLAFKAFLISDTLAMCSSLAVAFLCILARWEDLEFLLYYRFVINKLMWFALMATNVAFATGLYTVLARRHLWLAILICILSVCLPFLTYLMGNWPMLMLRYRLGPAFKSNLFDMP</sequence>
<keyword evidence="5 7" id="KW-0040">ANK repeat</keyword>
<feature type="repeat" description="ANK" evidence="7">
    <location>
        <begin position="8"/>
        <end position="40"/>
    </location>
</feature>
<keyword evidence="6 8" id="KW-0472">Membrane</keyword>
<dbReference type="InterPro" id="IPR002110">
    <property type="entry name" value="Ankyrin_rpt"/>
</dbReference>
<evidence type="ECO:0000256" key="1">
    <source>
        <dbReference type="ARBA" id="ARBA00004141"/>
    </source>
</evidence>
<keyword evidence="4 8" id="KW-1133">Transmembrane helix</keyword>
<evidence type="ECO:0000313" key="10">
    <source>
        <dbReference type="EMBL" id="KAJ3701278.1"/>
    </source>
</evidence>
<dbReference type="InterPro" id="IPR036770">
    <property type="entry name" value="Ankyrin_rpt-contain_sf"/>
</dbReference>
<evidence type="ECO:0000256" key="4">
    <source>
        <dbReference type="ARBA" id="ARBA00022989"/>
    </source>
</evidence>
<feature type="transmembrane region" description="Helical" evidence="8">
    <location>
        <begin position="268"/>
        <end position="291"/>
    </location>
</feature>
<protein>
    <recommendedName>
        <fullName evidence="9">PGG domain-containing protein</fullName>
    </recommendedName>
</protein>
<dbReference type="Pfam" id="PF00023">
    <property type="entry name" value="Ank"/>
    <property type="match status" value="1"/>
</dbReference>
<evidence type="ECO:0000256" key="5">
    <source>
        <dbReference type="ARBA" id="ARBA00023043"/>
    </source>
</evidence>
<gene>
    <name evidence="10" type="ORF">LUZ61_004983</name>
</gene>
<evidence type="ECO:0000256" key="7">
    <source>
        <dbReference type="PROSITE-ProRule" id="PRU00023"/>
    </source>
</evidence>
<dbReference type="AlphaFoldDB" id="A0AAD6EU70"/>
<keyword evidence="11" id="KW-1185">Reference proteome</keyword>
<dbReference type="PANTHER" id="PTHR24186:SF54">
    <property type="entry name" value="PGG DOMAIN-CONTAINING PROTEIN"/>
    <property type="match status" value="1"/>
</dbReference>
<evidence type="ECO:0000256" key="8">
    <source>
        <dbReference type="SAM" id="Phobius"/>
    </source>
</evidence>
<dbReference type="SUPFAM" id="SSF48403">
    <property type="entry name" value="Ankyrin repeat"/>
    <property type="match status" value="1"/>
</dbReference>
<dbReference type="EMBL" id="JAMRDG010000001">
    <property type="protein sequence ID" value="KAJ3701278.1"/>
    <property type="molecule type" value="Genomic_DNA"/>
</dbReference>
<evidence type="ECO:0000256" key="6">
    <source>
        <dbReference type="ARBA" id="ARBA00023136"/>
    </source>
</evidence>
<dbReference type="Gene3D" id="1.25.40.20">
    <property type="entry name" value="Ankyrin repeat-containing domain"/>
    <property type="match status" value="2"/>
</dbReference>
<proteinExistence type="predicted"/>
<name>A0AAD6EU70_9POAL</name>
<feature type="transmembrane region" description="Helical" evidence="8">
    <location>
        <begin position="346"/>
        <end position="365"/>
    </location>
</feature>
<reference evidence="10 11" key="1">
    <citation type="journal article" date="2022" name="Cell">
        <title>Repeat-based holocentromeres influence genome architecture and karyotype evolution.</title>
        <authorList>
            <person name="Hofstatter P.G."/>
            <person name="Thangavel G."/>
            <person name="Lux T."/>
            <person name="Neumann P."/>
            <person name="Vondrak T."/>
            <person name="Novak P."/>
            <person name="Zhang M."/>
            <person name="Costa L."/>
            <person name="Castellani M."/>
            <person name="Scott A."/>
            <person name="Toegelov H."/>
            <person name="Fuchs J."/>
            <person name="Mata-Sucre Y."/>
            <person name="Dias Y."/>
            <person name="Vanzela A.L.L."/>
            <person name="Huettel B."/>
            <person name="Almeida C.C.S."/>
            <person name="Simkova H."/>
            <person name="Souza G."/>
            <person name="Pedrosa-Harand A."/>
            <person name="Macas J."/>
            <person name="Mayer K.F.X."/>
            <person name="Houben A."/>
            <person name="Marques A."/>
        </authorList>
    </citation>
    <scope>NUCLEOTIDE SEQUENCE [LARGE SCALE GENOMIC DNA]</scope>
    <source>
        <strain evidence="10">RhyTen1mFocal</strain>
    </source>
</reference>
<evidence type="ECO:0000256" key="2">
    <source>
        <dbReference type="ARBA" id="ARBA00022692"/>
    </source>
</evidence>
<comment type="subcellular location">
    <subcellularLocation>
        <location evidence="1">Membrane</location>
        <topology evidence="1">Multi-pass membrane protein</topology>
    </subcellularLocation>
</comment>
<feature type="transmembrane region" description="Helical" evidence="8">
    <location>
        <begin position="371"/>
        <end position="392"/>
    </location>
</feature>
<keyword evidence="3" id="KW-0677">Repeat</keyword>
<dbReference type="InterPro" id="IPR026961">
    <property type="entry name" value="PGG_dom"/>
</dbReference>
<feature type="domain" description="PGG" evidence="9">
    <location>
        <begin position="262"/>
        <end position="365"/>
    </location>
</feature>
<dbReference type="Proteomes" id="UP001210211">
    <property type="component" value="Unassembled WGS sequence"/>
</dbReference>
<evidence type="ECO:0000259" key="9">
    <source>
        <dbReference type="Pfam" id="PF13962"/>
    </source>
</evidence>
<dbReference type="GO" id="GO:0005886">
    <property type="term" value="C:plasma membrane"/>
    <property type="evidence" value="ECO:0007669"/>
    <property type="project" value="TreeGrafter"/>
</dbReference>
<feature type="transmembrane region" description="Helical" evidence="8">
    <location>
        <begin position="303"/>
        <end position="326"/>
    </location>
</feature>
<dbReference type="Pfam" id="PF12796">
    <property type="entry name" value="Ank_2"/>
    <property type="match status" value="1"/>
</dbReference>
<dbReference type="PROSITE" id="PS50088">
    <property type="entry name" value="ANK_REPEAT"/>
    <property type="match status" value="1"/>
</dbReference>
<dbReference type="PANTHER" id="PTHR24186">
    <property type="entry name" value="PROTEIN PHOSPHATASE 1 REGULATORY SUBUNIT"/>
    <property type="match status" value="1"/>
</dbReference>
<evidence type="ECO:0000256" key="3">
    <source>
        <dbReference type="ARBA" id="ARBA00022737"/>
    </source>
</evidence>
<comment type="caution">
    <text evidence="10">The sequence shown here is derived from an EMBL/GenBank/DDBJ whole genome shotgun (WGS) entry which is preliminary data.</text>
</comment>